<feature type="repeat" description="PPR" evidence="2">
    <location>
        <begin position="451"/>
        <end position="481"/>
    </location>
</feature>
<evidence type="ECO:0000256" key="1">
    <source>
        <dbReference type="ARBA" id="ARBA00022737"/>
    </source>
</evidence>
<dbReference type="Pfam" id="PF01535">
    <property type="entry name" value="PPR"/>
    <property type="match status" value="2"/>
</dbReference>
<feature type="domain" description="PROP1-like PPR" evidence="3">
    <location>
        <begin position="96"/>
        <end position="267"/>
    </location>
</feature>
<name>A0A976FKE2_BRELC</name>
<feature type="repeat" description="PPR" evidence="2">
    <location>
        <begin position="167"/>
        <end position="201"/>
    </location>
</feature>
<gene>
    <name evidence="4" type="ORF">CCR75_000149</name>
</gene>
<dbReference type="Proteomes" id="UP000294530">
    <property type="component" value="Unassembled WGS sequence"/>
</dbReference>
<dbReference type="RefSeq" id="XP_067817919.1">
    <property type="nucleotide sequence ID" value="XM_067958257.1"/>
</dbReference>
<dbReference type="PANTHER" id="PTHR47447:SF17">
    <property type="entry name" value="OS12G0638900 PROTEIN"/>
    <property type="match status" value="1"/>
</dbReference>
<dbReference type="PANTHER" id="PTHR47447">
    <property type="entry name" value="OS03G0856100 PROTEIN"/>
    <property type="match status" value="1"/>
</dbReference>
<dbReference type="EMBL" id="SHOA02000016">
    <property type="protein sequence ID" value="TDH68420.1"/>
    <property type="molecule type" value="Genomic_DNA"/>
</dbReference>
<dbReference type="Pfam" id="PF13812">
    <property type="entry name" value="PPR_3"/>
    <property type="match status" value="2"/>
</dbReference>
<dbReference type="InterPro" id="IPR002885">
    <property type="entry name" value="PPR_rpt"/>
</dbReference>
<dbReference type="OrthoDB" id="185462at2759"/>
<evidence type="ECO:0000259" key="3">
    <source>
        <dbReference type="Pfam" id="PF17177"/>
    </source>
</evidence>
<dbReference type="Pfam" id="PF17177">
    <property type="entry name" value="PPR_long"/>
    <property type="match status" value="1"/>
</dbReference>
<protein>
    <recommendedName>
        <fullName evidence="3">PROP1-like PPR domain-containing protein</fullName>
    </recommendedName>
</protein>
<feature type="repeat" description="PPR" evidence="2">
    <location>
        <begin position="648"/>
        <end position="682"/>
    </location>
</feature>
<dbReference type="PROSITE" id="PS51375">
    <property type="entry name" value="PPR"/>
    <property type="match status" value="4"/>
</dbReference>
<dbReference type="InterPro" id="IPR011990">
    <property type="entry name" value="TPR-like_helical_dom_sf"/>
</dbReference>
<dbReference type="InterPro" id="IPR033443">
    <property type="entry name" value="PROP1-like_PPR_dom"/>
</dbReference>
<dbReference type="GeneID" id="94343928"/>
<keyword evidence="5" id="KW-1185">Reference proteome</keyword>
<comment type="caution">
    <text evidence="4">The sequence shown here is derived from an EMBL/GenBank/DDBJ whole genome shotgun (WGS) entry which is preliminary data.</text>
</comment>
<proteinExistence type="predicted"/>
<evidence type="ECO:0000313" key="4">
    <source>
        <dbReference type="EMBL" id="TDH68420.1"/>
    </source>
</evidence>
<feature type="repeat" description="PPR" evidence="2">
    <location>
        <begin position="202"/>
        <end position="237"/>
    </location>
</feature>
<evidence type="ECO:0000313" key="5">
    <source>
        <dbReference type="Proteomes" id="UP000294530"/>
    </source>
</evidence>
<sequence>MITWAQAFKRKALHRIRSTSLVVADLRNIESYSLQTKDFKARQFAVFDKRDEQKEHSNALQRLTDASKVSWSFCTLANDVDQSLPFGKGKRFYNRRIVEALKLGDLHRAWAVMEILHRRHAENTVLWPYTYNLLLRHLCIQQKTLLNTNLKQILSLLDIMVTRRCADQRSFQIAMAACSRARNLRGANHVLEGMKAGGIMPDARIYSFLINCCARKQGFVKTAEKYLNDMLTTKVNPTVFVINSLLRVYSRDRGRSKEMLNLIHRAFVEYELVSDTITSRTMIHYLLHEGDVGSAVTYLREIENEISRIGMKFLPVKRKVVNFVIDACRQRGDWTSAQYALSLLGKVDEKNVIGDIDEEVQNSMKLKRLVANRDALSFALDRPRDWSQMTQLQYQASVLNRSQNESVERALEKSYHQITELGVERFIHGQSLNLQGKLKLLNELIRLQKASAHDFSTVLEACGRQGQVDDALSVLNKMKSYAKMCPPCAPTTWSYNALLNAFAVRGEVHNMESILNEMIMNDLHFDQVTVNTVLKAQTKLLKECVDDTPKTRLSTMIQALSIYEQCVEYQKVNSDVSTYFSLFRLFATYLNTCNNEAVTNAYKDGVSLHDSAEHNEIDSIESQEKEVIAYIKNKITATCRDAPAEKLDIGVFNNAFDCYYRLGDVAQSFKLFEFMKRLGFQPTDTTFGLIFATCATQQQFEVGLNFLDHLMTNDGYKPSLKVLIGAMQLCAKSNNPEGAIQLFRAIEASNAFTLTVEAYEPVAFAYARVGNVNSAWEIVNEMEEKLGSVFFGSYNWILQACAVAALPGRALEVLDVMRREKGVAPDVISYNTCLDAFVRAGQRAAWWKKNRVNKLIGDREKDLDEVEEAAEKDTKDLKGSVEGSPSIKRVIDAKNVEVTAALNMQRTKAAWARASVIDILEKMQLQRLKPDMTTYERAIGACSVNEDNEGVIAIFDKLITRTRSRFAFNLKSNLVSESSFSAYLVASTALQDKNRVLEAPTLLRQWHLATRQAPSEFVVAQLLESLELLGEWRCAVQMLPEWKSLFGVRPSVVVFNKVMEMCNRANEHELVAPIFAKMQDTTANHICPNPDSYIERIYAEEQLENWGIATNLFVEMRKKFTSEEISHRQLQKLSLGRYSLRHNEYKC</sequence>
<evidence type="ECO:0000256" key="2">
    <source>
        <dbReference type="PROSITE-ProRule" id="PRU00708"/>
    </source>
</evidence>
<dbReference type="AlphaFoldDB" id="A0A976FKE2"/>
<reference evidence="4 5" key="1">
    <citation type="journal article" date="2021" name="Genome Biol.">
        <title>AFLAP: assembly-free linkage analysis pipeline using k-mers from genome sequencing data.</title>
        <authorList>
            <person name="Fletcher K."/>
            <person name="Zhang L."/>
            <person name="Gil J."/>
            <person name="Han R."/>
            <person name="Cavanaugh K."/>
            <person name="Michelmore R."/>
        </authorList>
    </citation>
    <scope>NUCLEOTIDE SEQUENCE [LARGE SCALE GENOMIC DNA]</scope>
    <source>
        <strain evidence="4 5">SF5</strain>
    </source>
</reference>
<accession>A0A976FKE2</accession>
<organism evidence="4 5">
    <name type="scientific">Bremia lactucae</name>
    <name type="common">Lettuce downy mildew</name>
    <dbReference type="NCBI Taxonomy" id="4779"/>
    <lineage>
        <taxon>Eukaryota</taxon>
        <taxon>Sar</taxon>
        <taxon>Stramenopiles</taxon>
        <taxon>Oomycota</taxon>
        <taxon>Peronosporomycetes</taxon>
        <taxon>Peronosporales</taxon>
        <taxon>Peronosporaceae</taxon>
        <taxon>Bremia</taxon>
    </lineage>
</organism>
<keyword evidence="1" id="KW-0677">Repeat</keyword>
<dbReference type="NCBIfam" id="TIGR00756">
    <property type="entry name" value="PPR"/>
    <property type="match status" value="2"/>
</dbReference>
<dbReference type="KEGG" id="blac:94343928"/>
<dbReference type="Gene3D" id="1.25.40.10">
    <property type="entry name" value="Tetratricopeptide repeat domain"/>
    <property type="match status" value="6"/>
</dbReference>